<evidence type="ECO:0000313" key="1">
    <source>
        <dbReference type="EMBL" id="KRR21909.1"/>
    </source>
</evidence>
<dbReference type="OrthoDB" id="8175892at2"/>
<comment type="caution">
    <text evidence="1">The sequence shown here is derived from an EMBL/GenBank/DDBJ whole genome shotgun (WGS) entry which is preliminary data.</text>
</comment>
<sequence>MPIVPFAEYKPDLSDYQATTAQNVLNVVPRGDGYGPFASLAAISQSLGLQCRGAFAAYKVDGSVVVFAATVTDLYLLNNTTFAWSKVSLGGGPYAAISAEDQWQFVQFNNLVIAVQANVAPQVFNIATSSEFVNLAGNPPQARYIAIVGKFVVLTGILGNPNRLKWSGLNDVNGANSWTAGINSSDEQDLADGGFCRGIAGGESGVVLQDNIIRRMIYLPGDPRVFQIEKIAEGLGVYGPYSLIRSGSTVFFYSLKGFHRIDPGGVPVQIGRERVDRTFFKDLDAANLQLFMGVADPRSSRVMWVYKSVNGATNQFDRALCYDPVLDRFTPLRFSGEFVFHMAQPGVTLEALDALAPGGSLDAMTQSLDDFQSAILPELAAFDGSHVLNFFRGSNLEATLETAEQGTDGRRVKMKVGFRPVSDATAVYGSASRRENLQQSATAGTESLVNAKTGICNMRVDTRYSRFKCRIPAGAVWTFINGVAPADLKATGKR</sequence>
<keyword evidence="2" id="KW-1185">Reference proteome</keyword>
<accession>A0A0R3MV67</accession>
<dbReference type="EMBL" id="LLYA01000170">
    <property type="protein sequence ID" value="KRR21909.1"/>
    <property type="molecule type" value="Genomic_DNA"/>
</dbReference>
<gene>
    <name evidence="1" type="ORF">CQ13_07690</name>
</gene>
<dbReference type="Proteomes" id="UP000052023">
    <property type="component" value="Unassembled WGS sequence"/>
</dbReference>
<organism evidence="1 2">
    <name type="scientific">Bradyrhizobium retamae</name>
    <dbReference type="NCBI Taxonomy" id="1300035"/>
    <lineage>
        <taxon>Bacteria</taxon>
        <taxon>Pseudomonadati</taxon>
        <taxon>Pseudomonadota</taxon>
        <taxon>Alphaproteobacteria</taxon>
        <taxon>Hyphomicrobiales</taxon>
        <taxon>Nitrobacteraceae</taxon>
        <taxon>Bradyrhizobium</taxon>
    </lineage>
</organism>
<evidence type="ECO:0000313" key="2">
    <source>
        <dbReference type="Proteomes" id="UP000052023"/>
    </source>
</evidence>
<name>A0A0R3MV67_9BRAD</name>
<protein>
    <submittedName>
        <fullName evidence="1">Uncharacterized protein</fullName>
    </submittedName>
</protein>
<dbReference type="AlphaFoldDB" id="A0A0R3MV67"/>
<reference evidence="1 2" key="1">
    <citation type="submission" date="2014-03" db="EMBL/GenBank/DDBJ databases">
        <title>Bradyrhizobium valentinum sp. nov., isolated from effective nodules of Lupinus mariae-josephae, a lupine endemic of basic-lime soils in Eastern Spain.</title>
        <authorList>
            <person name="Duran D."/>
            <person name="Rey L."/>
            <person name="Navarro A."/>
            <person name="Busquets A."/>
            <person name="Imperial J."/>
            <person name="Ruiz-Argueso T."/>
        </authorList>
    </citation>
    <scope>NUCLEOTIDE SEQUENCE [LARGE SCALE GENOMIC DNA]</scope>
    <source>
        <strain evidence="1 2">Ro19</strain>
    </source>
</reference>
<proteinExistence type="predicted"/>